<keyword evidence="2" id="KW-1133">Transmembrane helix</keyword>
<feature type="compositionally biased region" description="Polar residues" evidence="1">
    <location>
        <begin position="1998"/>
        <end position="2022"/>
    </location>
</feature>
<feature type="signal peptide" evidence="3">
    <location>
        <begin position="1"/>
        <end position="18"/>
    </location>
</feature>
<evidence type="ECO:0000256" key="1">
    <source>
        <dbReference type="SAM" id="MobiDB-lite"/>
    </source>
</evidence>
<organism evidence="4">
    <name type="scientific">Chaetoceros debilis</name>
    <dbReference type="NCBI Taxonomy" id="122233"/>
    <lineage>
        <taxon>Eukaryota</taxon>
        <taxon>Sar</taxon>
        <taxon>Stramenopiles</taxon>
        <taxon>Ochrophyta</taxon>
        <taxon>Bacillariophyta</taxon>
        <taxon>Coscinodiscophyceae</taxon>
        <taxon>Chaetocerotophycidae</taxon>
        <taxon>Chaetocerotales</taxon>
        <taxon>Chaetocerotaceae</taxon>
        <taxon>Chaetoceros</taxon>
    </lineage>
</organism>
<keyword evidence="3" id="KW-0732">Signal</keyword>
<name>A0A7S3V7F9_9STRA</name>
<proteinExistence type="predicted"/>
<sequence>MVSYRIVTLSILLATSRANVTTDHAARLRSGSLTVPIPVYDCPDASSSGSTQLPIVTRVRLTRAPSGTLCTLTRSDGSGPSIPVGRSYGSGNGNDWERVAGPFASIEYDCSDSSYCEVTIPNISATKQIFELNTFEHGISKRDEIARFLEQATFGTTHNDLKSIERELEESSGSDLNLIPIFSQWIYSQVNEVKPTSHRETWRHLTSPRIEGGREGRRRGPCEKGARWRRAAFHYSDAYTNLRIKKIDGVYHLSIDGIFRTRVKTISFQSGKKFKYRGPQEYSICFFNRKAYDRFGISYEGVCEETWMGNPSIDIDISSRPKYLIPFDIEEDSKFFIEEAKKNKVETVILKEELSHSMCRNISDNTNQNIYAELSNGQVLIFEPTLVWLSNIAEKPLNDGGGETVKQSNGVVQCPNVPRTFLNENNCKMSQRISSCAPTGSMNGDIVLNPRTLRSFYNLRNIPVYSIVNLRMEEDLMVDAPCEIGATSRWKKSEVSDCTDDIDPQTAHIFRTLIKESNDVNIHLKDVIVPEDSACHESDQGKFHMSLWANDECYTTVHPDEYNVYSFKDWAQDHPGNTLSFNPIYAPATNGEHVISFPTSHSPTRWNLNKERLEYVGRFGDSIPFNDLPLHLKSYDIAESLGVYASKPDGVGILVCGSPGEVANDGYSNSPFVISQLKLIRGLTQEKLAQQRKTVWAMVVTTAKDQLRQRVAWALSQLLVISPASMEIENTEIYLSYYDIFVRHAFGNYRDILREVAYSPLMSHMLTYFESKSTEYMWKTYRRKQFADENFAREIMQLFSIGLIKMKTDGSPILDSHGNEIPTYSNDDITEYARAWTGFTQQQPRGNVEDRDTDKNGIDPMRISIRWRDHYPKQGLDRKYIGDAYPLCSDIPPTSFLKSGAKYRLLGKTKISDDQELFLLNHSSDIAVTILDDSSILRQRLCRSWNGECTYPGIVQINWDIECTGIECNLDNIKVVEVEENVYYEYIRPACIKFPFFQQGKLLSKKRREDGSICAERSTYVAASACCGAENVATHTKCKFTGERIPFPVAEKRCLENGEKLCDYNYVRWTEDICNNYDGYFWTAADCEITVVVAEDGRVAIASDVANDTIDHTSLTFFRVNWKENHPDARFSCGGGSCQAVGEYCHCSIELVEERVFTSQPSRSEVLSKLHIGGLSPRLLDYESEEVIDDVTTHVFNLEYKFSRNTVFQVKDEFGRELYLKNHMSDVQLSGTDFIFRNPPSFFDSVPDTLDALFETEATIDHYFYHLNTAPFLATRFIQRFGISNPSPGFIERVSTAFKSGNFQPPNSPGIPEFGDGSYGSMSAMIAAILMDNESRDVILDSDPIFGAIREPLVKLVSLLRNLDYQQTNGSYLEMNYLQTRIGQESYEHPSVFSFYLPDYSPPGLPTASLVSPEAMLLPQAPTLVNGMLSLIKFGLSRCHAGFGNEYCGIRRKPHTDGDYSASIGRLSYKPSFNDNAEDVIDYLSTVLTSGRMTSKTKEIIATAFSSVPEADAALRLAEQLTISSPEYHTTGKSKDVISTRPSLPPLRKTCKRHKAVVHVLLKGGCDSFNLLVPHSKCGGKNLYFEYKKARGSIAIAKKTLLKIDASTSTQQCKMFGLHPSLPVLQSLYNEGEALFLAGVGVLSKPVTKDNYLFETKTQLFAHNKLQEEIGRLDPYQKIQGTGTMGRLADALQSKKYNVEAFAIDTSLATLQGKDDFTAKSAVSSLYGFEKFDPSSTNSSLTNSIHTLNGESGTSNGFFSDIWSTSLHQNLKRNNDLHWAQQSASISWQDFPYTQVGLQLKRVAQMIEASGCRGSDRDVFYIETGMYDHHSDVVQGLQKEFSELNDALNSFVIELKSQGKWEDVTVMVTSDFGRTLSPNSGLGTDHGWSGHSFILGGDVKGGKILGEYPDQLVGSSDISVGRGRLIPTMPWEAPWNAVLGWMGIEDKHSLDEILPNRQSFAGMLLDWNDLFHDGEKKQKDCIDGGKYVSCNPDHKDYFNSTTPDSSNDSAKGSNEEISSNQDIGSRSGRGNIISSVVIVLVASIMIGVCVAYDVRTGYFSNIFSNIKNSIFARIEEKKKWDSVQRDDDENTVPNNRSFEVDTFHLLHYKGKEEVEVTTPDNAHSQLILAK</sequence>
<protein>
    <recommendedName>
        <fullName evidence="5">Calmodulin</fullName>
    </recommendedName>
</protein>
<evidence type="ECO:0000313" key="4">
    <source>
        <dbReference type="EMBL" id="CAE0461571.1"/>
    </source>
</evidence>
<reference evidence="4" key="1">
    <citation type="submission" date="2021-01" db="EMBL/GenBank/DDBJ databases">
        <authorList>
            <person name="Corre E."/>
            <person name="Pelletier E."/>
            <person name="Niang G."/>
            <person name="Scheremetjew M."/>
            <person name="Finn R."/>
            <person name="Kale V."/>
            <person name="Holt S."/>
            <person name="Cochrane G."/>
            <person name="Meng A."/>
            <person name="Brown T."/>
            <person name="Cohen L."/>
        </authorList>
    </citation>
    <scope>NUCLEOTIDE SEQUENCE</scope>
    <source>
        <strain evidence="4">MM31A-1</strain>
    </source>
</reference>
<dbReference type="PANTHER" id="PTHR43737">
    <property type="entry name" value="BLL7424 PROTEIN"/>
    <property type="match status" value="1"/>
</dbReference>
<dbReference type="Pfam" id="PF07394">
    <property type="entry name" value="DUF1501"/>
    <property type="match status" value="1"/>
</dbReference>
<evidence type="ECO:0000256" key="3">
    <source>
        <dbReference type="SAM" id="SignalP"/>
    </source>
</evidence>
<keyword evidence="2" id="KW-0472">Membrane</keyword>
<dbReference type="Pfam" id="PF08811">
    <property type="entry name" value="DUF1800"/>
    <property type="match status" value="2"/>
</dbReference>
<feature type="region of interest" description="Disordered" evidence="1">
    <location>
        <begin position="1998"/>
        <end position="2024"/>
    </location>
</feature>
<dbReference type="InterPro" id="IPR014917">
    <property type="entry name" value="DUF1800"/>
</dbReference>
<dbReference type="EMBL" id="HBIO01008398">
    <property type="protein sequence ID" value="CAE0461571.1"/>
    <property type="molecule type" value="Transcribed_RNA"/>
</dbReference>
<feature type="chain" id="PRO_5031110022" description="Calmodulin" evidence="3">
    <location>
        <begin position="19"/>
        <end position="2130"/>
    </location>
</feature>
<accession>A0A7S3V7F9</accession>
<dbReference type="PANTHER" id="PTHR43737:SF1">
    <property type="entry name" value="DUF1501 DOMAIN-CONTAINING PROTEIN"/>
    <property type="match status" value="1"/>
</dbReference>
<evidence type="ECO:0000256" key="2">
    <source>
        <dbReference type="SAM" id="Phobius"/>
    </source>
</evidence>
<evidence type="ECO:0008006" key="5">
    <source>
        <dbReference type="Google" id="ProtNLM"/>
    </source>
</evidence>
<feature type="transmembrane region" description="Helical" evidence="2">
    <location>
        <begin position="2032"/>
        <end position="2052"/>
    </location>
</feature>
<keyword evidence="2" id="KW-0812">Transmembrane</keyword>
<gene>
    <name evidence="4" type="ORF">CDEB00056_LOCUS6412</name>
</gene>
<dbReference type="InterPro" id="IPR010869">
    <property type="entry name" value="DUF1501"/>
</dbReference>